<dbReference type="EC" id="2.7.12.1" evidence="4"/>
<dbReference type="PROSITE" id="PS50011">
    <property type="entry name" value="PROTEIN_KINASE_DOM"/>
    <property type="match status" value="1"/>
</dbReference>
<dbReference type="InterPro" id="IPR011009">
    <property type="entry name" value="Kinase-like_dom_sf"/>
</dbReference>
<keyword evidence="14" id="KW-0464">Manganese</keyword>
<organism evidence="20 21">
    <name type="scientific">Phyllotreta striolata</name>
    <name type="common">Striped flea beetle</name>
    <name type="synonym">Crioceris striolata</name>
    <dbReference type="NCBI Taxonomy" id="444603"/>
    <lineage>
        <taxon>Eukaryota</taxon>
        <taxon>Metazoa</taxon>
        <taxon>Ecdysozoa</taxon>
        <taxon>Arthropoda</taxon>
        <taxon>Hexapoda</taxon>
        <taxon>Insecta</taxon>
        <taxon>Pterygota</taxon>
        <taxon>Neoptera</taxon>
        <taxon>Endopterygota</taxon>
        <taxon>Coleoptera</taxon>
        <taxon>Polyphaga</taxon>
        <taxon>Cucujiformia</taxon>
        <taxon>Chrysomeloidea</taxon>
        <taxon>Chrysomelidae</taxon>
        <taxon>Galerucinae</taxon>
        <taxon>Alticini</taxon>
        <taxon>Phyllotreta</taxon>
    </lineage>
</organism>
<evidence type="ECO:0000256" key="4">
    <source>
        <dbReference type="ARBA" id="ARBA00013203"/>
    </source>
</evidence>
<dbReference type="PROSITE" id="PS00109">
    <property type="entry name" value="PROTEIN_KINASE_TYR"/>
    <property type="match status" value="1"/>
</dbReference>
<dbReference type="FunFam" id="1.10.510.10:FF:000202">
    <property type="entry name" value="Dual specificity testis-specific protein kinase 2"/>
    <property type="match status" value="1"/>
</dbReference>
<dbReference type="InterPro" id="IPR017441">
    <property type="entry name" value="Protein_kinase_ATP_BS"/>
</dbReference>
<keyword evidence="7" id="KW-0808">Transferase</keyword>
<keyword evidence="21" id="KW-1185">Reference proteome</keyword>
<accession>A0A9N9TQX2</accession>
<evidence type="ECO:0000256" key="15">
    <source>
        <dbReference type="ARBA" id="ARBA00049003"/>
    </source>
</evidence>
<dbReference type="InterPro" id="IPR000719">
    <property type="entry name" value="Prot_kinase_dom"/>
</dbReference>
<keyword evidence="11 18" id="KW-0067">ATP-binding</keyword>
<dbReference type="AlphaFoldDB" id="A0A9N9TQX2"/>
<dbReference type="GO" id="GO:0005634">
    <property type="term" value="C:nucleus"/>
    <property type="evidence" value="ECO:0007669"/>
    <property type="project" value="TreeGrafter"/>
</dbReference>
<evidence type="ECO:0000256" key="12">
    <source>
        <dbReference type="ARBA" id="ARBA00022842"/>
    </source>
</evidence>
<dbReference type="PANTHER" id="PTHR46485:SF5">
    <property type="entry name" value="CENTER DIVIDER, ISOFORM A"/>
    <property type="match status" value="1"/>
</dbReference>
<evidence type="ECO:0000256" key="16">
    <source>
        <dbReference type="ARBA" id="ARBA00049308"/>
    </source>
</evidence>
<proteinExistence type="inferred from homology"/>
<feature type="binding site" evidence="18">
    <location>
        <position position="101"/>
    </location>
    <ligand>
        <name>ATP</name>
        <dbReference type="ChEBI" id="CHEBI:30616"/>
    </ligand>
</feature>
<evidence type="ECO:0000256" key="9">
    <source>
        <dbReference type="ARBA" id="ARBA00022741"/>
    </source>
</evidence>
<dbReference type="GO" id="GO:0004713">
    <property type="term" value="F:protein tyrosine kinase activity"/>
    <property type="evidence" value="ECO:0007669"/>
    <property type="project" value="UniProtKB-KW"/>
</dbReference>
<reference evidence="20" key="1">
    <citation type="submission" date="2022-01" db="EMBL/GenBank/DDBJ databases">
        <authorList>
            <person name="King R."/>
        </authorList>
    </citation>
    <scope>NUCLEOTIDE SEQUENCE</scope>
</reference>
<keyword evidence="5" id="KW-0723">Serine/threonine-protein kinase</keyword>
<evidence type="ECO:0000256" key="1">
    <source>
        <dbReference type="ARBA" id="ARBA00001936"/>
    </source>
</evidence>
<comment type="cofactor">
    <cofactor evidence="2">
        <name>Mg(2+)</name>
        <dbReference type="ChEBI" id="CHEBI:18420"/>
    </cofactor>
</comment>
<dbReference type="PRINTS" id="PR00109">
    <property type="entry name" value="TYRKINASE"/>
</dbReference>
<evidence type="ECO:0000259" key="19">
    <source>
        <dbReference type="PROSITE" id="PS50011"/>
    </source>
</evidence>
<dbReference type="InterPro" id="IPR050940">
    <property type="entry name" value="Actin_reg-Ser/Thr_kinase"/>
</dbReference>
<dbReference type="SUPFAM" id="SSF56112">
    <property type="entry name" value="Protein kinase-like (PK-like)"/>
    <property type="match status" value="1"/>
</dbReference>
<dbReference type="GO" id="GO:0046872">
    <property type="term" value="F:metal ion binding"/>
    <property type="evidence" value="ECO:0007669"/>
    <property type="project" value="UniProtKB-KW"/>
</dbReference>
<evidence type="ECO:0000256" key="2">
    <source>
        <dbReference type="ARBA" id="ARBA00001946"/>
    </source>
</evidence>
<sequence>MYPQNKNDAVTESTNSCIYDSPCDPKDSDYEKLFAPNNELSEPSRSRCDRLKTGSSCQALKHAVAALHPWDDFHKEKIGEGFFSEVFKVTHQTTGQVMVLKVNTRHSNRRNMLKEIQLMNRLSHPNILRLMGVCVLKAQLHALTEFIDGGSLHQLIHTRSLDIEQERRIEIAKDIASGMEYLHSKGVIHRDLTSKNVLIKHFDIGKFQAIVGDFGLSTDIPDPKEKRKLPIVGSPYWISPEGLKGKYYDERSDVFSYGIVLCELIARVDADPDYLPRTDNFGLDYLAFSELCGPNVVPDFLTLAFRCCSVEPKSRPTFCENVQALGDILKELKSVEEQKVRIANCAAKSEEQLPVLSVQCCAPQHRKITHRRSLSEDSSVLSLFATPSDKARRHALLMCRQDPHYKPSTTNPFAALAQFQGVRKILGNFSSCCEMPCPLVETADAPKSLPGSPSASRKAAGAAQSPLFVHPLYRAGSGSNLLEFAGESGAALRRRGSCESGFYSSVGECLSSNSLWGDSGTAVSSLRSLDELEHAELQALCKRASSIYTDSSEDVSSLTSCDWPNDLKPNISSIVEYFERKGANLRRHTGGVRGGLQLSSRIASLRRSLDNAGNSSAGGSYLVPQRPKCSRLVVCEGAVRSKLPLFDKK</sequence>
<dbReference type="Pfam" id="PF07714">
    <property type="entry name" value="PK_Tyr_Ser-Thr"/>
    <property type="match status" value="1"/>
</dbReference>
<evidence type="ECO:0000256" key="13">
    <source>
        <dbReference type="ARBA" id="ARBA00023137"/>
    </source>
</evidence>
<comment type="cofactor">
    <cofactor evidence="1">
        <name>Mn(2+)</name>
        <dbReference type="ChEBI" id="CHEBI:29035"/>
    </cofactor>
</comment>
<dbReference type="GO" id="GO:0005524">
    <property type="term" value="F:ATP binding"/>
    <property type="evidence" value="ECO:0007669"/>
    <property type="project" value="UniProtKB-UniRule"/>
</dbReference>
<evidence type="ECO:0000256" key="5">
    <source>
        <dbReference type="ARBA" id="ARBA00022527"/>
    </source>
</evidence>
<dbReference type="InterPro" id="IPR001245">
    <property type="entry name" value="Ser-Thr/Tyr_kinase_cat_dom"/>
</dbReference>
<evidence type="ECO:0000256" key="18">
    <source>
        <dbReference type="PROSITE-ProRule" id="PRU10141"/>
    </source>
</evidence>
<keyword evidence="6" id="KW-0597">Phosphoprotein</keyword>
<comment type="catalytic activity">
    <reaction evidence="15">
        <text>L-seryl-[protein] + ATP = O-phospho-L-seryl-[protein] + ADP + H(+)</text>
        <dbReference type="Rhea" id="RHEA:17989"/>
        <dbReference type="Rhea" id="RHEA-COMP:9863"/>
        <dbReference type="Rhea" id="RHEA-COMP:11604"/>
        <dbReference type="ChEBI" id="CHEBI:15378"/>
        <dbReference type="ChEBI" id="CHEBI:29999"/>
        <dbReference type="ChEBI" id="CHEBI:30616"/>
        <dbReference type="ChEBI" id="CHEBI:83421"/>
        <dbReference type="ChEBI" id="CHEBI:456216"/>
        <dbReference type="EC" id="2.7.12.1"/>
    </reaction>
</comment>
<dbReference type="FunFam" id="3.30.200.20:FF:000134">
    <property type="entry name" value="Dual specificity testis-specific protein kinase 2"/>
    <property type="match status" value="1"/>
</dbReference>
<dbReference type="Proteomes" id="UP001153712">
    <property type="component" value="Chromosome 3"/>
</dbReference>
<evidence type="ECO:0000256" key="8">
    <source>
        <dbReference type="ARBA" id="ARBA00022723"/>
    </source>
</evidence>
<dbReference type="OrthoDB" id="20134at2759"/>
<dbReference type="GO" id="GO:0005737">
    <property type="term" value="C:cytoplasm"/>
    <property type="evidence" value="ECO:0007669"/>
    <property type="project" value="TreeGrafter"/>
</dbReference>
<comment type="catalytic activity">
    <reaction evidence="16">
        <text>L-threonyl-[protein] + ATP = O-phospho-L-threonyl-[protein] + ADP + H(+)</text>
        <dbReference type="Rhea" id="RHEA:46608"/>
        <dbReference type="Rhea" id="RHEA-COMP:11060"/>
        <dbReference type="Rhea" id="RHEA-COMP:11605"/>
        <dbReference type="ChEBI" id="CHEBI:15378"/>
        <dbReference type="ChEBI" id="CHEBI:30013"/>
        <dbReference type="ChEBI" id="CHEBI:30616"/>
        <dbReference type="ChEBI" id="CHEBI:61977"/>
        <dbReference type="ChEBI" id="CHEBI:456216"/>
        <dbReference type="EC" id="2.7.12.1"/>
    </reaction>
</comment>
<gene>
    <name evidence="20" type="ORF">PHYEVI_LOCUS6915</name>
</gene>
<evidence type="ECO:0000256" key="11">
    <source>
        <dbReference type="ARBA" id="ARBA00022840"/>
    </source>
</evidence>
<comment type="catalytic activity">
    <reaction evidence="17">
        <text>L-tyrosyl-[protein] + ATP = O-phospho-L-tyrosyl-[protein] + ADP + H(+)</text>
        <dbReference type="Rhea" id="RHEA:10596"/>
        <dbReference type="Rhea" id="RHEA-COMP:10136"/>
        <dbReference type="Rhea" id="RHEA-COMP:20101"/>
        <dbReference type="ChEBI" id="CHEBI:15378"/>
        <dbReference type="ChEBI" id="CHEBI:30616"/>
        <dbReference type="ChEBI" id="CHEBI:46858"/>
        <dbReference type="ChEBI" id="CHEBI:61978"/>
        <dbReference type="ChEBI" id="CHEBI:456216"/>
        <dbReference type="EC" id="2.7.12.1"/>
    </reaction>
</comment>
<comment type="similarity">
    <text evidence="3">Belongs to the protein kinase superfamily. TKL Ser/Thr protein kinase family.</text>
</comment>
<name>A0A9N9TQX2_PHYSR</name>
<dbReference type="Gene3D" id="1.10.510.10">
    <property type="entry name" value="Transferase(Phosphotransferase) domain 1"/>
    <property type="match status" value="1"/>
</dbReference>
<keyword evidence="10" id="KW-0418">Kinase</keyword>
<evidence type="ECO:0000256" key="14">
    <source>
        <dbReference type="ARBA" id="ARBA00023211"/>
    </source>
</evidence>
<dbReference type="GO" id="GO:0004712">
    <property type="term" value="F:protein serine/threonine/tyrosine kinase activity"/>
    <property type="evidence" value="ECO:0007669"/>
    <property type="project" value="UniProtKB-EC"/>
</dbReference>
<dbReference type="InterPro" id="IPR008266">
    <property type="entry name" value="Tyr_kinase_AS"/>
</dbReference>
<dbReference type="EMBL" id="OU900096">
    <property type="protein sequence ID" value="CAG9860563.1"/>
    <property type="molecule type" value="Genomic_DNA"/>
</dbReference>
<evidence type="ECO:0000256" key="7">
    <source>
        <dbReference type="ARBA" id="ARBA00022679"/>
    </source>
</evidence>
<dbReference type="PANTHER" id="PTHR46485">
    <property type="entry name" value="LIM DOMAIN KINASE 1"/>
    <property type="match status" value="1"/>
</dbReference>
<keyword evidence="13" id="KW-0829">Tyrosine-protein kinase</keyword>
<evidence type="ECO:0000313" key="21">
    <source>
        <dbReference type="Proteomes" id="UP001153712"/>
    </source>
</evidence>
<dbReference type="Gene3D" id="3.30.200.20">
    <property type="entry name" value="Phosphorylase Kinase, domain 1"/>
    <property type="match status" value="1"/>
</dbReference>
<dbReference type="GO" id="GO:0004674">
    <property type="term" value="F:protein serine/threonine kinase activity"/>
    <property type="evidence" value="ECO:0007669"/>
    <property type="project" value="UniProtKB-KW"/>
</dbReference>
<dbReference type="PROSITE" id="PS00107">
    <property type="entry name" value="PROTEIN_KINASE_ATP"/>
    <property type="match status" value="1"/>
</dbReference>
<keyword evidence="12" id="KW-0460">Magnesium</keyword>
<keyword evidence="8" id="KW-0479">Metal-binding</keyword>
<feature type="domain" description="Protein kinase" evidence="19">
    <location>
        <begin position="72"/>
        <end position="329"/>
    </location>
</feature>
<evidence type="ECO:0000313" key="20">
    <source>
        <dbReference type="EMBL" id="CAG9860563.1"/>
    </source>
</evidence>
<evidence type="ECO:0000256" key="10">
    <source>
        <dbReference type="ARBA" id="ARBA00022777"/>
    </source>
</evidence>
<keyword evidence="9 18" id="KW-0547">Nucleotide-binding</keyword>
<evidence type="ECO:0000256" key="6">
    <source>
        <dbReference type="ARBA" id="ARBA00022553"/>
    </source>
</evidence>
<dbReference type="GO" id="GO:0030036">
    <property type="term" value="P:actin cytoskeleton organization"/>
    <property type="evidence" value="ECO:0007669"/>
    <property type="project" value="TreeGrafter"/>
</dbReference>
<evidence type="ECO:0000256" key="17">
    <source>
        <dbReference type="ARBA" id="ARBA00051680"/>
    </source>
</evidence>
<protein>
    <recommendedName>
        <fullName evidence="4">dual-specificity kinase</fullName>
        <ecNumber evidence="4">2.7.12.1</ecNumber>
    </recommendedName>
</protein>
<evidence type="ECO:0000256" key="3">
    <source>
        <dbReference type="ARBA" id="ARBA00005843"/>
    </source>
</evidence>